<accession>A0A3E0U3D0</accession>
<dbReference type="GO" id="GO:0046872">
    <property type="term" value="F:metal ion binding"/>
    <property type="evidence" value="ECO:0007669"/>
    <property type="project" value="UniProtKB-KW"/>
</dbReference>
<protein>
    <submittedName>
        <fullName evidence="5">Molybdate ABC transporter substrate-binding protein</fullName>
    </submittedName>
</protein>
<dbReference type="Gene3D" id="3.40.190.10">
    <property type="entry name" value="Periplasmic binding protein-like II"/>
    <property type="match status" value="2"/>
</dbReference>
<keyword evidence="3" id="KW-0732">Signal</keyword>
<dbReference type="GO" id="GO:0030973">
    <property type="term" value="F:molybdate ion binding"/>
    <property type="evidence" value="ECO:0007669"/>
    <property type="project" value="TreeGrafter"/>
</dbReference>
<sequence>MQQFLTPTNKFIKTFLNKVDLRSRCCHLPASFVHKLNLKQLRSILFNVFGLFSFFSFNFFNLLALFSLAALSASAYAQSEVVLRAAVASNFAASAKQLSTPFEKQYNLKIHWISGASGALYQQIRHGAPFDLFFSADRQHPQRLADNGFIKQTTLAPYAIGQLAIYAAKNPALTPQAIINKDFVAKRIAIANPITAPYGKAAQAWLTEHELWQQYRKSAIVGNNVNQTFQQTHSGAVDWGLVAVSQLVAHQLPVHQVTLTSPEMLTQYAGVLSASKHPALSSKLVAFFTHVEQQEKIASLGYLPINALSTPAQLSQDIPSATRHD</sequence>
<dbReference type="RefSeq" id="WP_116014832.1">
    <property type="nucleotide sequence ID" value="NZ_QUOT01000001.1"/>
</dbReference>
<comment type="similarity">
    <text evidence="1">Belongs to the bacterial solute-binding protein ModA family.</text>
</comment>
<keyword evidence="6" id="KW-1185">Reference proteome</keyword>
<evidence type="ECO:0000256" key="1">
    <source>
        <dbReference type="ARBA" id="ARBA00009175"/>
    </source>
</evidence>
<dbReference type="InterPro" id="IPR005950">
    <property type="entry name" value="ModA"/>
</dbReference>
<evidence type="ECO:0000256" key="3">
    <source>
        <dbReference type="ARBA" id="ARBA00022729"/>
    </source>
</evidence>
<keyword evidence="2" id="KW-0479">Metal-binding</keyword>
<evidence type="ECO:0000313" key="6">
    <source>
        <dbReference type="Proteomes" id="UP000256899"/>
    </source>
</evidence>
<evidence type="ECO:0000256" key="4">
    <source>
        <dbReference type="SAM" id="Phobius"/>
    </source>
</evidence>
<proteinExistence type="inferred from homology"/>
<dbReference type="Proteomes" id="UP000256899">
    <property type="component" value="Unassembled WGS sequence"/>
</dbReference>
<feature type="transmembrane region" description="Helical" evidence="4">
    <location>
        <begin position="44"/>
        <end position="71"/>
    </location>
</feature>
<comment type="caution">
    <text evidence="5">The sequence shown here is derived from an EMBL/GenBank/DDBJ whole genome shotgun (WGS) entry which is preliminary data.</text>
</comment>
<dbReference type="PANTHER" id="PTHR30632">
    <property type="entry name" value="MOLYBDATE-BINDING PERIPLASMIC PROTEIN"/>
    <property type="match status" value="1"/>
</dbReference>
<organism evidence="5 6">
    <name type="scientific">Thalassotalea euphylliae</name>
    <dbReference type="NCBI Taxonomy" id="1655234"/>
    <lineage>
        <taxon>Bacteria</taxon>
        <taxon>Pseudomonadati</taxon>
        <taxon>Pseudomonadota</taxon>
        <taxon>Gammaproteobacteria</taxon>
        <taxon>Alteromonadales</taxon>
        <taxon>Colwelliaceae</taxon>
        <taxon>Thalassotalea</taxon>
    </lineage>
</organism>
<dbReference type="SUPFAM" id="SSF53850">
    <property type="entry name" value="Periplasmic binding protein-like II"/>
    <property type="match status" value="1"/>
</dbReference>
<evidence type="ECO:0000313" key="5">
    <source>
        <dbReference type="EMBL" id="REL30512.1"/>
    </source>
</evidence>
<dbReference type="AlphaFoldDB" id="A0A3E0U3D0"/>
<dbReference type="PANTHER" id="PTHR30632:SF14">
    <property type="entry name" value="TUNGSTATE_MOLYBDATE_CHROMATE-BINDING PROTEIN MODA"/>
    <property type="match status" value="1"/>
</dbReference>
<dbReference type="GO" id="GO:0015689">
    <property type="term" value="P:molybdate ion transport"/>
    <property type="evidence" value="ECO:0007669"/>
    <property type="project" value="InterPro"/>
</dbReference>
<keyword evidence="4" id="KW-1133">Transmembrane helix</keyword>
<name>A0A3E0U3D0_9GAMM</name>
<dbReference type="Pfam" id="PF13531">
    <property type="entry name" value="SBP_bac_11"/>
    <property type="match status" value="1"/>
</dbReference>
<evidence type="ECO:0000256" key="2">
    <source>
        <dbReference type="ARBA" id="ARBA00022723"/>
    </source>
</evidence>
<dbReference type="EMBL" id="QUOT01000001">
    <property type="protein sequence ID" value="REL30512.1"/>
    <property type="molecule type" value="Genomic_DNA"/>
</dbReference>
<keyword evidence="4" id="KW-0472">Membrane</keyword>
<keyword evidence="4" id="KW-0812">Transmembrane</keyword>
<reference evidence="6" key="1">
    <citation type="submission" date="2018-08" db="EMBL/GenBank/DDBJ databases">
        <title>Thalassotalea euphylliae genome.</title>
        <authorList>
            <person name="Summers S."/>
            <person name="Rice S.A."/>
            <person name="Freckelton M.L."/>
            <person name="Nedved B.T."/>
            <person name="Hadfield M.G."/>
        </authorList>
    </citation>
    <scope>NUCLEOTIDE SEQUENCE [LARGE SCALE GENOMIC DNA]</scope>
    <source>
        <strain evidence="6">H3</strain>
    </source>
</reference>
<gene>
    <name evidence="5" type="primary">modA</name>
    <name evidence="5" type="ORF">DXX94_07215</name>
</gene>
<dbReference type="NCBIfam" id="TIGR01256">
    <property type="entry name" value="modA"/>
    <property type="match status" value="1"/>
</dbReference>
<dbReference type="InterPro" id="IPR050682">
    <property type="entry name" value="ModA/WtpA"/>
</dbReference>